<dbReference type="GO" id="GO:0000981">
    <property type="term" value="F:DNA-binding transcription factor activity, RNA polymerase II-specific"/>
    <property type="evidence" value="ECO:0007669"/>
    <property type="project" value="InterPro"/>
</dbReference>
<dbReference type="InterPro" id="IPR001138">
    <property type="entry name" value="Zn2Cys6_DnaBD"/>
</dbReference>
<feature type="region of interest" description="Disordered" evidence="3">
    <location>
        <begin position="1"/>
        <end position="25"/>
    </location>
</feature>
<dbReference type="InterPro" id="IPR036864">
    <property type="entry name" value="Zn2-C6_fun-type_DNA-bd_sf"/>
</dbReference>
<dbReference type="CDD" id="cd12148">
    <property type="entry name" value="fungal_TF_MHR"/>
    <property type="match status" value="1"/>
</dbReference>
<reference evidence="6" key="1">
    <citation type="submission" date="2018-05" db="EMBL/GenBank/DDBJ databases">
        <title>Draft genome sequence of Stemphylium lycopersici strain CIDEFI 213.</title>
        <authorList>
            <person name="Medina R."/>
            <person name="Franco M.E.E."/>
            <person name="Lucentini C.G."/>
            <person name="Saparrat M.C.N."/>
            <person name="Balatti P.A."/>
        </authorList>
    </citation>
    <scope>NUCLEOTIDE SEQUENCE [LARGE SCALE GENOMIC DNA]</scope>
    <source>
        <strain evidence="6">CIDEFI 213</strain>
    </source>
</reference>
<dbReference type="InterPro" id="IPR021858">
    <property type="entry name" value="Fun_TF"/>
</dbReference>
<dbReference type="SUPFAM" id="SSF51569">
    <property type="entry name" value="Aldolase"/>
    <property type="match status" value="1"/>
</dbReference>
<feature type="region of interest" description="Disordered" evidence="3">
    <location>
        <begin position="55"/>
        <end position="86"/>
    </location>
</feature>
<evidence type="ECO:0000313" key="5">
    <source>
        <dbReference type="EMBL" id="RAR09197.1"/>
    </source>
</evidence>
<dbReference type="STRING" id="183478.A0A364N132"/>
<dbReference type="PANTHER" id="PTHR37534:SF3">
    <property type="entry name" value="ZN(II)2CYS6 TRANSCRIPTION FACTOR (EUROFUNG)"/>
    <property type="match status" value="1"/>
</dbReference>
<dbReference type="GO" id="GO:0008270">
    <property type="term" value="F:zinc ion binding"/>
    <property type="evidence" value="ECO:0007669"/>
    <property type="project" value="InterPro"/>
</dbReference>
<dbReference type="PROSITE" id="PS50048">
    <property type="entry name" value="ZN2_CY6_FUNGAL_2"/>
    <property type="match status" value="1"/>
</dbReference>
<evidence type="ECO:0000256" key="1">
    <source>
        <dbReference type="ARBA" id="ARBA00004123"/>
    </source>
</evidence>
<dbReference type="GO" id="GO:0016832">
    <property type="term" value="F:aldehyde-lyase activity"/>
    <property type="evidence" value="ECO:0007669"/>
    <property type="project" value="InterPro"/>
</dbReference>
<evidence type="ECO:0000256" key="3">
    <source>
        <dbReference type="SAM" id="MobiDB-lite"/>
    </source>
</evidence>
<keyword evidence="2" id="KW-0539">Nucleus</keyword>
<comment type="subcellular location">
    <subcellularLocation>
        <location evidence="1">Nucleus</location>
    </subcellularLocation>
</comment>
<dbReference type="PROSITE" id="PS00602">
    <property type="entry name" value="ALDOLASE_CLASS_II_1"/>
    <property type="match status" value="1"/>
</dbReference>
<dbReference type="InterPro" id="IPR013785">
    <property type="entry name" value="Aldolase_TIM"/>
</dbReference>
<feature type="domain" description="Zn(2)-C6 fungal-type" evidence="4">
    <location>
        <begin position="30"/>
        <end position="56"/>
    </location>
</feature>
<keyword evidence="6" id="KW-1185">Reference proteome</keyword>
<dbReference type="Gene3D" id="3.20.20.70">
    <property type="entry name" value="Aldolase class I"/>
    <property type="match status" value="1"/>
</dbReference>
<evidence type="ECO:0000256" key="2">
    <source>
        <dbReference type="ARBA" id="ARBA00023242"/>
    </source>
</evidence>
<dbReference type="Pfam" id="PF11951">
    <property type="entry name" value="Fungal_trans_2"/>
    <property type="match status" value="1"/>
</dbReference>
<dbReference type="EMBL" id="QGDH01000078">
    <property type="protein sequence ID" value="RAR09197.1"/>
    <property type="molecule type" value="Genomic_DNA"/>
</dbReference>
<evidence type="ECO:0000313" key="6">
    <source>
        <dbReference type="Proteomes" id="UP000249619"/>
    </source>
</evidence>
<dbReference type="Pfam" id="PF00172">
    <property type="entry name" value="Zn_clus"/>
    <property type="match status" value="1"/>
</dbReference>
<evidence type="ECO:0000259" key="4">
    <source>
        <dbReference type="PROSITE" id="PS50048"/>
    </source>
</evidence>
<feature type="region of interest" description="Disordered" evidence="3">
    <location>
        <begin position="156"/>
        <end position="199"/>
    </location>
</feature>
<dbReference type="GO" id="GO:0000976">
    <property type="term" value="F:transcription cis-regulatory region binding"/>
    <property type="evidence" value="ECO:0007669"/>
    <property type="project" value="TreeGrafter"/>
</dbReference>
<dbReference type="Gene3D" id="4.10.240.10">
    <property type="entry name" value="Zn(2)-C6 fungal-type DNA-binding domain"/>
    <property type="match status" value="1"/>
</dbReference>
<dbReference type="CDD" id="cd00067">
    <property type="entry name" value="GAL4"/>
    <property type="match status" value="1"/>
</dbReference>
<dbReference type="GO" id="GO:0045944">
    <property type="term" value="P:positive regulation of transcription by RNA polymerase II"/>
    <property type="evidence" value="ECO:0007669"/>
    <property type="project" value="TreeGrafter"/>
</dbReference>
<dbReference type="SMART" id="SM00066">
    <property type="entry name" value="GAL4"/>
    <property type="match status" value="1"/>
</dbReference>
<proteinExistence type="predicted"/>
<sequence>MPASSTGPPKPRKPRPSRARTLANAVSLTCRRRRVKCDELRPRCATCTKSDRECIYSSPNDAPTGTPSNASGSVQSTSPAQEERSVLALSPDPIRRAAHGDIDPDAWKNSPELLFESPSTVINSLPSPNSAPLAYYDLLAEDAVNNIDKYNLNLDVDRPSLSRPQSPAAGTPNIDPRQGPQGQTAESEPPVDEQWNSTDPIPMMDDELVLFKHYITSIGPILDLSDPSKQFTTVVPSLAVHNVGLLKSLLAVSARHMALLNEPQLHRLNIQDPVSSPETTSSNHLRSPFIQIATQYYYETLHYLSKNLFYPSYSKSREIISTSILISTYEMWDAEGQYSNGAWERHLRGIFWIQRSQNNNGECRDPLRRAAWWQWLRQDTWVAFREGRRVLTIWRPTKRLMDLNPDELALRIVYICGRCVDFAASEKKYDLNTRIEQGGKLLQALEDWYHALPSAFQPVHQGPPPRAGELFTPIWIHPPAYAAAIQNFHIARILVLINQPSIGGIDEFRVRQRVLDESVETICGIAMKHQGMDLPSAMINVQAVYTAGLCVQNPVKQTAILHLLEQTLDITKYNIEQLTALVRAAEAKRSPLIIQLFPSTLKQLPLLAHAAAHAVKTATVPLSLHIDHAQNVEHIRGIIATLPVDSVMVDMSHYDEAENLAKTKILTKECHDRAIAVEAESGRIEGGEDGIADTGDLQALFTSPEDVDNFIDAGVDILAPSIGNVHGDYGPAGPKEGQLHYDRLESINTQINKRVLIALHGTNDFPAEVMQRCIRSGAVKLNVNKLLLEVGNEVLRKNAPTTPLAKLIDMQMDAIQKETERWMDICGSSGKA</sequence>
<dbReference type="GO" id="GO:0005975">
    <property type="term" value="P:carbohydrate metabolic process"/>
    <property type="evidence" value="ECO:0007669"/>
    <property type="project" value="InterPro"/>
</dbReference>
<dbReference type="PANTHER" id="PTHR37534">
    <property type="entry name" value="TRANSCRIPTIONAL ACTIVATOR PROTEIN UGA3"/>
    <property type="match status" value="1"/>
</dbReference>
<dbReference type="Pfam" id="PF01116">
    <property type="entry name" value="F_bP_aldolase"/>
    <property type="match status" value="1"/>
</dbReference>
<organism evidence="5 6">
    <name type="scientific">Stemphylium lycopersici</name>
    <name type="common">Tomato gray leaf spot disease fungus</name>
    <name type="synonym">Thyrospora lycopersici</name>
    <dbReference type="NCBI Taxonomy" id="183478"/>
    <lineage>
        <taxon>Eukaryota</taxon>
        <taxon>Fungi</taxon>
        <taxon>Dikarya</taxon>
        <taxon>Ascomycota</taxon>
        <taxon>Pezizomycotina</taxon>
        <taxon>Dothideomycetes</taxon>
        <taxon>Pleosporomycetidae</taxon>
        <taxon>Pleosporales</taxon>
        <taxon>Pleosporineae</taxon>
        <taxon>Pleosporaceae</taxon>
        <taxon>Stemphylium</taxon>
    </lineage>
</organism>
<comment type="caution">
    <text evidence="5">The sequence shown here is derived from an EMBL/GenBank/DDBJ whole genome shotgun (WGS) entry which is preliminary data.</text>
</comment>
<feature type="compositionally biased region" description="Polar residues" evidence="3">
    <location>
        <begin position="57"/>
        <end position="80"/>
    </location>
</feature>
<dbReference type="AlphaFoldDB" id="A0A364N132"/>
<name>A0A364N132_STELY</name>
<keyword evidence="5" id="KW-0238">DNA-binding</keyword>
<dbReference type="GO" id="GO:0005634">
    <property type="term" value="C:nucleus"/>
    <property type="evidence" value="ECO:0007669"/>
    <property type="project" value="UniProtKB-SubCell"/>
</dbReference>
<dbReference type="Proteomes" id="UP000249619">
    <property type="component" value="Unassembled WGS sequence"/>
</dbReference>
<protein>
    <submittedName>
        <fullName evidence="5">Zn(2)-C6 fungal-type DNA-binding domain protein</fullName>
    </submittedName>
</protein>
<accession>A0A364N132</accession>
<dbReference type="InterPro" id="IPR000771">
    <property type="entry name" value="FBA_II"/>
</dbReference>
<gene>
    <name evidence="5" type="ORF">DDE83_005657</name>
</gene>
<dbReference type="SUPFAM" id="SSF57701">
    <property type="entry name" value="Zn2/Cys6 DNA-binding domain"/>
    <property type="match status" value="1"/>
</dbReference>